<reference evidence="2" key="1">
    <citation type="submission" date="2023-06" db="EMBL/GenBank/DDBJ databases">
        <title>Genome-scale phylogeny and comparative genomics of the fungal order Sordariales.</title>
        <authorList>
            <consortium name="Lawrence Berkeley National Laboratory"/>
            <person name="Hensen N."/>
            <person name="Bonometti L."/>
            <person name="Westerberg I."/>
            <person name="Brannstrom I.O."/>
            <person name="Guillou S."/>
            <person name="Cros-Aarteil S."/>
            <person name="Calhoun S."/>
            <person name="Haridas S."/>
            <person name="Kuo A."/>
            <person name="Mondo S."/>
            <person name="Pangilinan J."/>
            <person name="Riley R."/>
            <person name="Labutti K."/>
            <person name="Andreopoulos B."/>
            <person name="Lipzen A."/>
            <person name="Chen C."/>
            <person name="Yanf M."/>
            <person name="Daum C."/>
            <person name="Ng V."/>
            <person name="Clum A."/>
            <person name="Steindorff A."/>
            <person name="Ohm R."/>
            <person name="Martin F."/>
            <person name="Silar P."/>
            <person name="Natvig D."/>
            <person name="Lalanne C."/>
            <person name="Gautier V."/>
            <person name="Ament-Velasquez S.L."/>
            <person name="Kruys A."/>
            <person name="Hutchinson M.I."/>
            <person name="Powell A.J."/>
            <person name="Barry K."/>
            <person name="Miller A.N."/>
            <person name="Grigoriev I.V."/>
            <person name="Debuchy R."/>
            <person name="Gladieux P."/>
            <person name="Thoren M.H."/>
            <person name="Johannesson H."/>
        </authorList>
    </citation>
    <scope>NUCLEOTIDE SEQUENCE</scope>
    <source>
        <strain evidence="2">CBS 540.89</strain>
    </source>
</reference>
<evidence type="ECO:0000256" key="1">
    <source>
        <dbReference type="SAM" id="MobiDB-lite"/>
    </source>
</evidence>
<sequence length="298" mass="33265">MSQSYSFPYSSPRKESHESPSCPGTPIDIHIHVHYLVSQKGKRVPSCRHWVPGGRVCRVCLALTQTAACVRHNALGLFDIFGKMTLRGGEGGPGRRTFPLSGFKPPGLSHSLGYRAREELKLRPQQAFGREEKGEIACPSGRIIGCFRSFIHAPSLVTRGAAFVFFSRWAFRLFFSSMTEKLGDVSLCHRYCSFWESGPEDSEKVYWLMKLVMTVWLMKDSSCIFHKRTQPEAPAPLCPCLPASLVVIRSPSKRMLPLSMTRVSSLAPQGPVVFRMPLMNTSFILLIQCVGEPISESP</sequence>
<name>A0AA40EN74_9PEZI</name>
<keyword evidence="3" id="KW-1185">Reference proteome</keyword>
<organism evidence="2 3">
    <name type="scientific">Apiosordaria backusii</name>
    <dbReference type="NCBI Taxonomy" id="314023"/>
    <lineage>
        <taxon>Eukaryota</taxon>
        <taxon>Fungi</taxon>
        <taxon>Dikarya</taxon>
        <taxon>Ascomycota</taxon>
        <taxon>Pezizomycotina</taxon>
        <taxon>Sordariomycetes</taxon>
        <taxon>Sordariomycetidae</taxon>
        <taxon>Sordariales</taxon>
        <taxon>Lasiosphaeriaceae</taxon>
        <taxon>Apiosordaria</taxon>
    </lineage>
</organism>
<proteinExistence type="predicted"/>
<gene>
    <name evidence="2" type="ORF">B0T21DRAFT_130490</name>
</gene>
<dbReference type="Proteomes" id="UP001172159">
    <property type="component" value="Unassembled WGS sequence"/>
</dbReference>
<comment type="caution">
    <text evidence="2">The sequence shown here is derived from an EMBL/GenBank/DDBJ whole genome shotgun (WGS) entry which is preliminary data.</text>
</comment>
<evidence type="ECO:0000313" key="3">
    <source>
        <dbReference type="Proteomes" id="UP001172159"/>
    </source>
</evidence>
<evidence type="ECO:0000313" key="2">
    <source>
        <dbReference type="EMBL" id="KAK0742428.1"/>
    </source>
</evidence>
<accession>A0AA40EN74</accession>
<dbReference type="AlphaFoldDB" id="A0AA40EN74"/>
<feature type="region of interest" description="Disordered" evidence="1">
    <location>
        <begin position="1"/>
        <end position="23"/>
    </location>
</feature>
<protein>
    <submittedName>
        <fullName evidence="2">Uncharacterized protein</fullName>
    </submittedName>
</protein>
<dbReference type="EMBL" id="JAUKTV010000003">
    <property type="protein sequence ID" value="KAK0742428.1"/>
    <property type="molecule type" value="Genomic_DNA"/>
</dbReference>